<dbReference type="InterPro" id="IPR029000">
    <property type="entry name" value="Cyclophilin-like_dom_sf"/>
</dbReference>
<protein>
    <recommendedName>
        <fullName evidence="1">peptidylprolyl isomerase</fullName>
        <ecNumber evidence="1">5.2.1.8</ecNumber>
    </recommendedName>
</protein>
<reference evidence="6" key="2">
    <citation type="submission" date="2019-06" db="EMBL/GenBank/DDBJ databases">
        <title>Co-occurence of chitin degradation, pigmentation and bioactivity in marine Pseudoalteromonas.</title>
        <authorList>
            <person name="Sonnenschein E.C."/>
            <person name="Bech P.K."/>
        </authorList>
    </citation>
    <scope>NUCLEOTIDE SEQUENCE [LARGE SCALE GENOMIC DNA]</scope>
    <source>
        <strain evidence="6">S2897</strain>
    </source>
</reference>
<evidence type="ECO:0000313" key="6">
    <source>
        <dbReference type="Proteomes" id="UP000305874"/>
    </source>
</evidence>
<sequence length="127" mass="14091">EKFYDGLRIYRFVEGFVAQGGDQGEPKKLSKAKRAVDAEFFYTSKNRLPITSLKMIDGYAPVTGFLDGFAVAQSADGKNTWQTHCPGIFAMARGNEINSGGTEFYITLAPVRYLDRNITVFGRVLHG</sequence>
<gene>
    <name evidence="5" type="ORF">CWC05_19680</name>
</gene>
<dbReference type="PANTHER" id="PTHR45625:SF4">
    <property type="entry name" value="PEPTIDYLPROLYL ISOMERASE DOMAIN AND WD REPEAT-CONTAINING PROTEIN 1"/>
    <property type="match status" value="1"/>
</dbReference>
<proteinExistence type="predicted"/>
<feature type="non-terminal residue" evidence="5">
    <location>
        <position position="1"/>
    </location>
</feature>
<reference evidence="5 6" key="1">
    <citation type="submission" date="2017-12" db="EMBL/GenBank/DDBJ databases">
        <authorList>
            <person name="Paulsen S."/>
            <person name="Gram L.K."/>
        </authorList>
    </citation>
    <scope>NUCLEOTIDE SEQUENCE [LARGE SCALE GENOMIC DNA]</scope>
    <source>
        <strain evidence="5 6">S2897</strain>
    </source>
</reference>
<dbReference type="PANTHER" id="PTHR45625">
    <property type="entry name" value="PEPTIDYL-PROLYL CIS-TRANS ISOMERASE-RELATED"/>
    <property type="match status" value="1"/>
</dbReference>
<evidence type="ECO:0000259" key="4">
    <source>
        <dbReference type="PROSITE" id="PS50072"/>
    </source>
</evidence>
<dbReference type="PROSITE" id="PS50072">
    <property type="entry name" value="CSA_PPIASE_2"/>
    <property type="match status" value="1"/>
</dbReference>
<dbReference type="Proteomes" id="UP000305874">
    <property type="component" value="Unassembled WGS sequence"/>
</dbReference>
<dbReference type="RefSeq" id="WP_138549190.1">
    <property type="nucleotide sequence ID" value="NZ_PNCG01000200.1"/>
</dbReference>
<organism evidence="5 6">
    <name type="scientific">Pseudoalteromonas ruthenica</name>
    <dbReference type="NCBI Taxonomy" id="151081"/>
    <lineage>
        <taxon>Bacteria</taxon>
        <taxon>Pseudomonadati</taxon>
        <taxon>Pseudomonadota</taxon>
        <taxon>Gammaproteobacteria</taxon>
        <taxon>Alteromonadales</taxon>
        <taxon>Pseudoalteromonadaceae</taxon>
        <taxon>Pseudoalteromonas</taxon>
    </lineage>
</organism>
<evidence type="ECO:0000256" key="2">
    <source>
        <dbReference type="ARBA" id="ARBA00023110"/>
    </source>
</evidence>
<dbReference type="InterPro" id="IPR002130">
    <property type="entry name" value="Cyclophilin-type_PPIase_dom"/>
</dbReference>
<dbReference type="Gene3D" id="2.40.100.10">
    <property type="entry name" value="Cyclophilin-like"/>
    <property type="match status" value="1"/>
</dbReference>
<evidence type="ECO:0000256" key="1">
    <source>
        <dbReference type="ARBA" id="ARBA00013194"/>
    </source>
</evidence>
<dbReference type="EC" id="5.2.1.8" evidence="1"/>
<dbReference type="Pfam" id="PF00160">
    <property type="entry name" value="Pro_isomerase"/>
    <property type="match status" value="1"/>
</dbReference>
<name>A0A5S3YUF6_9GAMM</name>
<dbReference type="AlphaFoldDB" id="A0A5S3YUF6"/>
<feature type="domain" description="PPIase cyclophilin-type" evidence="4">
    <location>
        <begin position="1"/>
        <end position="127"/>
    </location>
</feature>
<dbReference type="SUPFAM" id="SSF50891">
    <property type="entry name" value="Cyclophilin-like"/>
    <property type="match status" value="1"/>
</dbReference>
<accession>A0A5S3YUF6</accession>
<evidence type="ECO:0000256" key="3">
    <source>
        <dbReference type="ARBA" id="ARBA00023235"/>
    </source>
</evidence>
<evidence type="ECO:0000313" key="5">
    <source>
        <dbReference type="EMBL" id="TMP81261.1"/>
    </source>
</evidence>
<comment type="caution">
    <text evidence="5">The sequence shown here is derived from an EMBL/GenBank/DDBJ whole genome shotgun (WGS) entry which is preliminary data.</text>
</comment>
<dbReference type="EMBL" id="PNCG01000200">
    <property type="protein sequence ID" value="TMP81261.1"/>
    <property type="molecule type" value="Genomic_DNA"/>
</dbReference>
<dbReference type="GO" id="GO:0003755">
    <property type="term" value="F:peptidyl-prolyl cis-trans isomerase activity"/>
    <property type="evidence" value="ECO:0007669"/>
    <property type="project" value="UniProtKB-KW"/>
</dbReference>
<keyword evidence="3 5" id="KW-0413">Isomerase</keyword>
<feature type="non-terminal residue" evidence="5">
    <location>
        <position position="127"/>
    </location>
</feature>
<dbReference type="InterPro" id="IPR044666">
    <property type="entry name" value="Cyclophilin_A-like"/>
</dbReference>
<keyword evidence="2" id="KW-0697">Rotamase</keyword>